<dbReference type="RefSeq" id="WP_167187044.1">
    <property type="nucleotide sequence ID" value="NZ_JAASQL010000002.1"/>
</dbReference>
<name>A0ABX0U8Y6_9FLAO</name>
<evidence type="ECO:0000256" key="9">
    <source>
        <dbReference type="ARBA" id="ARBA00023211"/>
    </source>
</evidence>
<comment type="cofactor">
    <cofactor evidence="2">
        <name>Mg(2+)</name>
        <dbReference type="ChEBI" id="CHEBI:18420"/>
    </cofactor>
</comment>
<dbReference type="SUPFAM" id="SSF56059">
    <property type="entry name" value="Glutathione synthetase ATP-binding domain-like"/>
    <property type="match status" value="1"/>
</dbReference>
<evidence type="ECO:0000313" key="13">
    <source>
        <dbReference type="Proteomes" id="UP000745859"/>
    </source>
</evidence>
<dbReference type="Pfam" id="PF18030">
    <property type="entry name" value="Rimk_N"/>
    <property type="match status" value="1"/>
</dbReference>
<keyword evidence="4" id="KW-0479">Metal-binding</keyword>
<dbReference type="SUPFAM" id="SSF50630">
    <property type="entry name" value="Acid proteases"/>
    <property type="match status" value="1"/>
</dbReference>
<dbReference type="InterPro" id="IPR041107">
    <property type="entry name" value="Rimk_N"/>
</dbReference>
<dbReference type="InterPro" id="IPR008503">
    <property type="entry name" value="Asp_endopeptidase"/>
</dbReference>
<protein>
    <submittedName>
        <fullName evidence="12">Ribosomal protein S6--L-glutamate ligase</fullName>
        <ecNumber evidence="12">6.3.2.-</ecNumber>
    </submittedName>
</protein>
<evidence type="ECO:0000256" key="3">
    <source>
        <dbReference type="ARBA" id="ARBA00022598"/>
    </source>
</evidence>
<dbReference type="Gene3D" id="3.30.1490.20">
    <property type="entry name" value="ATP-grasp fold, A domain"/>
    <property type="match status" value="1"/>
</dbReference>
<dbReference type="PANTHER" id="PTHR21621">
    <property type="entry name" value="RIBOSOMAL PROTEIN S6 MODIFICATION PROTEIN"/>
    <property type="match status" value="1"/>
</dbReference>
<keyword evidence="3 12" id="KW-0436">Ligase</keyword>
<dbReference type="Proteomes" id="UP000745859">
    <property type="component" value="Unassembled WGS sequence"/>
</dbReference>
<dbReference type="InterPro" id="IPR021109">
    <property type="entry name" value="Peptidase_aspartic_dom_sf"/>
</dbReference>
<keyword evidence="5 10" id="KW-0547">Nucleotide-binding</keyword>
<evidence type="ECO:0000313" key="12">
    <source>
        <dbReference type="EMBL" id="NIJ45282.1"/>
    </source>
</evidence>
<proteinExistence type="predicted"/>
<dbReference type="EC" id="6.3.2.-" evidence="12"/>
<dbReference type="NCBIfam" id="NF007764">
    <property type="entry name" value="PRK10446.1"/>
    <property type="match status" value="1"/>
</dbReference>
<reference evidence="12 13" key="1">
    <citation type="submission" date="2020-03" db="EMBL/GenBank/DDBJ databases">
        <title>Genomic Encyclopedia of Type Strains, Phase IV (KMG-IV): sequencing the most valuable type-strain genomes for metagenomic binning, comparative biology and taxonomic classification.</title>
        <authorList>
            <person name="Goeker M."/>
        </authorList>
    </citation>
    <scope>NUCLEOTIDE SEQUENCE [LARGE SCALE GENOMIC DNA]</scope>
    <source>
        <strain evidence="12 13">DSM 101599</strain>
    </source>
</reference>
<evidence type="ECO:0000256" key="7">
    <source>
        <dbReference type="ARBA" id="ARBA00022842"/>
    </source>
</evidence>
<dbReference type="InterPro" id="IPR013815">
    <property type="entry name" value="ATP_grasp_subdomain_1"/>
</dbReference>
<sequence length="457" mass="50654">MSELTIVGNKEWCQFDKLNIPAIKARVDSGAKTSSIQATDITTYKKNKENWVRYYIQPLTENRSISIECESKIVATRIIKSSSGIPEKRYVVSSPVTMGNQTWDIELTLADRDNMEFKMLLGRQAMENRMIVNPSEEFLLGNIPEEEIDQKYETFVMKKSGLKIAVLASNPELYSNKRLMEAGRARGHEMVFLNVQQCYMKLDTATPEIRYRGGNVINDFDAVIPRIKTSMTFYGCALLRMFKSLGTYCLNEAESISSSRDKLFSSQLFSKNDIHIPTTGFAKSPLDTKDLIHMVGGAPLIIKLLESTQGKGVVLAETNKAAESVINAFKSLNANILVQEFIREANGKDLRCFVVDGRVVASIERTAAKGEFRANIHQGGSASIVKISAEEKKLALKSAKILNLPVAGVDLIRSNKGPLLLEVNSSPGLEGIENATGKDIAGNIIQAIEKRLKYVSL</sequence>
<keyword evidence="6 10" id="KW-0067">ATP-binding</keyword>
<dbReference type="GO" id="GO:0005840">
    <property type="term" value="C:ribosome"/>
    <property type="evidence" value="ECO:0007669"/>
    <property type="project" value="UniProtKB-KW"/>
</dbReference>
<dbReference type="InterPro" id="IPR013651">
    <property type="entry name" value="ATP-grasp_RimK-type"/>
</dbReference>
<evidence type="ECO:0000256" key="2">
    <source>
        <dbReference type="ARBA" id="ARBA00001946"/>
    </source>
</evidence>
<keyword evidence="9" id="KW-0464">Manganese</keyword>
<dbReference type="PROSITE" id="PS50975">
    <property type="entry name" value="ATP_GRASP"/>
    <property type="match status" value="1"/>
</dbReference>
<comment type="caution">
    <text evidence="12">The sequence shown here is derived from an EMBL/GenBank/DDBJ whole genome shotgun (WGS) entry which is preliminary data.</text>
</comment>
<evidence type="ECO:0000256" key="4">
    <source>
        <dbReference type="ARBA" id="ARBA00022723"/>
    </source>
</evidence>
<organism evidence="12 13">
    <name type="scientific">Wenyingzhuangia heitensis</name>
    <dbReference type="NCBI Taxonomy" id="1487859"/>
    <lineage>
        <taxon>Bacteria</taxon>
        <taxon>Pseudomonadati</taxon>
        <taxon>Bacteroidota</taxon>
        <taxon>Flavobacteriia</taxon>
        <taxon>Flavobacteriales</taxon>
        <taxon>Flavobacteriaceae</taxon>
        <taxon>Wenyingzhuangia</taxon>
    </lineage>
</organism>
<dbReference type="Pfam" id="PF05618">
    <property type="entry name" value="Zn_protease"/>
    <property type="match status" value="1"/>
</dbReference>
<evidence type="ECO:0000256" key="8">
    <source>
        <dbReference type="ARBA" id="ARBA00022917"/>
    </source>
</evidence>
<feature type="domain" description="ATP-grasp" evidence="11">
    <location>
        <begin position="266"/>
        <end position="449"/>
    </location>
</feature>
<dbReference type="Gene3D" id="3.40.50.20">
    <property type="match status" value="1"/>
</dbReference>
<keyword evidence="8" id="KW-0648">Protein biosynthesis</keyword>
<keyword evidence="12" id="KW-0687">Ribonucleoprotein</keyword>
<comment type="cofactor">
    <cofactor evidence="1">
        <name>Mn(2+)</name>
        <dbReference type="ChEBI" id="CHEBI:29035"/>
    </cofactor>
</comment>
<dbReference type="Gene3D" id="3.30.470.20">
    <property type="entry name" value="ATP-grasp fold, B domain"/>
    <property type="match status" value="1"/>
</dbReference>
<dbReference type="Gene3D" id="2.40.70.10">
    <property type="entry name" value="Acid Proteases"/>
    <property type="match status" value="1"/>
</dbReference>
<dbReference type="NCBIfam" id="TIGR00768">
    <property type="entry name" value="rimK_fam"/>
    <property type="match status" value="1"/>
</dbReference>
<dbReference type="GO" id="GO:0016874">
    <property type="term" value="F:ligase activity"/>
    <property type="evidence" value="ECO:0007669"/>
    <property type="project" value="UniProtKB-KW"/>
</dbReference>
<dbReference type="InterPro" id="IPR011761">
    <property type="entry name" value="ATP-grasp"/>
</dbReference>
<keyword evidence="13" id="KW-1185">Reference proteome</keyword>
<evidence type="ECO:0000256" key="6">
    <source>
        <dbReference type="ARBA" id="ARBA00022840"/>
    </source>
</evidence>
<gene>
    <name evidence="12" type="ORF">FHR24_001750</name>
</gene>
<dbReference type="EMBL" id="JAASQL010000002">
    <property type="protein sequence ID" value="NIJ45282.1"/>
    <property type="molecule type" value="Genomic_DNA"/>
</dbReference>
<dbReference type="InterPro" id="IPR004666">
    <property type="entry name" value="Rp_bS6_RimK/Lys_biosynth_LsyX"/>
</dbReference>
<evidence type="ECO:0000259" key="11">
    <source>
        <dbReference type="PROSITE" id="PS50975"/>
    </source>
</evidence>
<evidence type="ECO:0000256" key="5">
    <source>
        <dbReference type="ARBA" id="ARBA00022741"/>
    </source>
</evidence>
<keyword evidence="7" id="KW-0460">Magnesium</keyword>
<accession>A0ABX0U8Y6</accession>
<dbReference type="PANTHER" id="PTHR21621:SF7">
    <property type="entry name" value="RIBOSOMAL PROTEIN BS6--L-GLUTAMATE LIGASE"/>
    <property type="match status" value="1"/>
</dbReference>
<dbReference type="Pfam" id="PF08443">
    <property type="entry name" value="RimK"/>
    <property type="match status" value="1"/>
</dbReference>
<keyword evidence="12" id="KW-0689">Ribosomal protein</keyword>
<evidence type="ECO:0000256" key="1">
    <source>
        <dbReference type="ARBA" id="ARBA00001936"/>
    </source>
</evidence>
<evidence type="ECO:0000256" key="10">
    <source>
        <dbReference type="PROSITE-ProRule" id="PRU00409"/>
    </source>
</evidence>